<organism evidence="1 2">
    <name type="scientific">Halodesulfurarchaeum formicicum</name>
    <dbReference type="NCBI Taxonomy" id="1873524"/>
    <lineage>
        <taxon>Archaea</taxon>
        <taxon>Methanobacteriati</taxon>
        <taxon>Methanobacteriota</taxon>
        <taxon>Stenosarchaea group</taxon>
        <taxon>Halobacteria</taxon>
        <taxon>Halobacteriales</taxon>
        <taxon>Halobacteriaceae</taxon>
        <taxon>Halodesulfurarchaeum</taxon>
    </lineage>
</organism>
<protein>
    <submittedName>
        <fullName evidence="1">Glycyl aminopeptidase</fullName>
    </submittedName>
</protein>
<dbReference type="InterPro" id="IPR013783">
    <property type="entry name" value="Ig-like_fold"/>
</dbReference>
<proteinExistence type="predicted"/>
<dbReference type="STRING" id="1873524.HSR6_1123"/>
<keyword evidence="1" id="KW-0031">Aminopeptidase</keyword>
<name>A0A1D8S4I9_9EURY</name>
<keyword evidence="1" id="KW-0378">Hydrolase</keyword>
<dbReference type="Gene3D" id="2.60.40.10">
    <property type="entry name" value="Immunoglobulins"/>
    <property type="match status" value="2"/>
</dbReference>
<accession>A0A1D8S4I9</accession>
<dbReference type="GO" id="GO:0004177">
    <property type="term" value="F:aminopeptidase activity"/>
    <property type="evidence" value="ECO:0007669"/>
    <property type="project" value="UniProtKB-KW"/>
</dbReference>
<sequence>MLVGSLVVAPVGASTTAAGTDQATQPALTASEDEIVRTFTFSLTPEEPGVVDVRLQFAVPDQVFELETSVPERATVTDTNGFSADGTGNYTWDGETTSPSISLALEANQTGQYHYKPSRAEPDTERGLMFVDTGDWALVSVPGTSVWWRYRGTTRPSFETRTEVAGSGMAGDRMVYLGPHSTTTRDIGDQTVSLVVPDAATLESDPESILDTIEAGERALPPSPVERSLLIAAPTSVEWGPYGLAQQTDAWVRADQSISDPNNVWVHEFVHLRQDFETTTDTRWIREAMPEYYAAALTLDQGRIDFETFAEHLERGTNARYDETVLSQPDTWGSLANYVKGALVYGTIDYRIRATSDRTRSARHLFAAMNAHDGPIDQAYLDAELAELGGKSVAAELDRFITTTRTPSMWSAQDHETAFGASPPVFVTNVNGPIEITGPYRNTSITGSIPTLVPGERITIPVTITNDGGTTGAYAVPLTVDGVPVANATGTLDSGENANQRLSYTVEQPGRIQLAVGTRSWTAEVAEPETPEVMDLWATPATIRPGESVTLTLSIANPGEWPATGTVTPRLDGTALEPIDLDLAVNETAERTQQITLDGTGEHTVTAGDRSITINVVEPTETRHTTPTQTPGFTAAAGVIAALFAGLIAGQRDW</sequence>
<gene>
    <name evidence="1" type="ORF">HTSR_1086</name>
</gene>
<reference evidence="1 2" key="1">
    <citation type="submission" date="2016-06" db="EMBL/GenBank/DDBJ databases">
        <title>Discovery of anaerobic lithoheterotrophic haloarchaeon capable of sulfur respiration by hydrogen and formate.</title>
        <authorList>
            <person name="Sorokin D.Y."/>
            <person name="Kublanov I.V."/>
            <person name="Roman P."/>
            <person name="Sinninghe Damste J.S."/>
            <person name="Golyshin P.N."/>
            <person name="Rojo D."/>
            <person name="Ciordia S."/>
            <person name="Mena Md.C."/>
            <person name="Ferrer M."/>
            <person name="Smedile F."/>
            <person name="Messina E."/>
            <person name="La Cono V."/>
            <person name="Yakimov M.M."/>
        </authorList>
    </citation>
    <scope>NUCLEOTIDE SEQUENCE [LARGE SCALE GENOMIC DNA]</scope>
    <source>
        <strain evidence="1 2">HTSR1</strain>
    </source>
</reference>
<evidence type="ECO:0000313" key="2">
    <source>
        <dbReference type="Proteomes" id="UP000185608"/>
    </source>
</evidence>
<dbReference type="Proteomes" id="UP000185608">
    <property type="component" value="Chromosome"/>
</dbReference>
<dbReference type="KEGG" id="halh:HTSR_1086"/>
<evidence type="ECO:0000313" key="1">
    <source>
        <dbReference type="EMBL" id="AOW80267.1"/>
    </source>
</evidence>
<dbReference type="AlphaFoldDB" id="A0A1D8S4I9"/>
<keyword evidence="1" id="KW-0645">Protease</keyword>
<dbReference type="EMBL" id="CP016070">
    <property type="protein sequence ID" value="AOW80267.1"/>
    <property type="molecule type" value="Genomic_DNA"/>
</dbReference>